<dbReference type="InterPro" id="IPR016024">
    <property type="entry name" value="ARM-type_fold"/>
</dbReference>
<dbReference type="SUPFAM" id="SSF48371">
    <property type="entry name" value="ARM repeat"/>
    <property type="match status" value="1"/>
</dbReference>
<accession>A0ABS1NFA6</accession>
<comment type="caution">
    <text evidence="1">The sequence shown here is derived from an EMBL/GenBank/DDBJ whole genome shotgun (WGS) entry which is preliminary data.</text>
</comment>
<gene>
    <name evidence="1" type="ORF">JK363_18595</name>
</gene>
<dbReference type="RefSeq" id="WP_201876023.1">
    <property type="nucleotide sequence ID" value="NZ_JAERRF010000009.1"/>
</dbReference>
<reference evidence="1 2" key="1">
    <citation type="submission" date="2021-01" db="EMBL/GenBank/DDBJ databases">
        <title>WGS of actinomycetes isolated from Thailand.</title>
        <authorList>
            <person name="Thawai C."/>
        </authorList>
    </citation>
    <scope>NUCLEOTIDE SEQUENCE [LARGE SCALE GENOMIC DNA]</scope>
    <source>
        <strain evidence="1 2">CA1R205</strain>
    </source>
</reference>
<keyword evidence="2" id="KW-1185">Reference proteome</keyword>
<evidence type="ECO:0000313" key="2">
    <source>
        <dbReference type="Proteomes" id="UP000634229"/>
    </source>
</evidence>
<evidence type="ECO:0008006" key="3">
    <source>
        <dbReference type="Google" id="ProtNLM"/>
    </source>
</evidence>
<organism evidence="1 2">
    <name type="scientific">Streptomyces coffeae</name>
    <dbReference type="NCBI Taxonomy" id="621382"/>
    <lineage>
        <taxon>Bacteria</taxon>
        <taxon>Bacillati</taxon>
        <taxon>Actinomycetota</taxon>
        <taxon>Actinomycetes</taxon>
        <taxon>Kitasatosporales</taxon>
        <taxon>Streptomycetaceae</taxon>
        <taxon>Streptomyces</taxon>
    </lineage>
</organism>
<proteinExistence type="predicted"/>
<dbReference type="Proteomes" id="UP000634229">
    <property type="component" value="Unassembled WGS sequence"/>
</dbReference>
<dbReference type="EMBL" id="JAERRF010000009">
    <property type="protein sequence ID" value="MBL1098632.1"/>
    <property type="molecule type" value="Genomic_DNA"/>
</dbReference>
<protein>
    <recommendedName>
        <fullName evidence="3">HEAT repeat domain-containing protein</fullName>
    </recommendedName>
</protein>
<evidence type="ECO:0000313" key="1">
    <source>
        <dbReference type="EMBL" id="MBL1098632.1"/>
    </source>
</evidence>
<sequence length="516" mass="56102">MYLTPFLLEFQSWHWKREFHDEELADAFAATNDPTTPEEFERGFLTLLRSGDTVACGIALDYYDRAEMTERFVGGNPLEPHAEEVFAVARRLLAQPPRPADTIAEEGANHASALGALMRGGLDSEDTDAIAGILERMPDGGLRESALDAARILVDDTMDQEKADSDEGGATPDRRLVTLIARVEACRDRVETISALREDSGAEATESLVRAATDDAEWRVRQEAAAALTAGGRFYPQRPLLERLARSWSDDERSAAADEVRDALAEGLHSLHWQGTEPLGAELSEAHRQVRSPTGEAVHRQAFRTLLHSGSPVSVGIALDHFHNAQGLTRFGLDDAEHAPEVLAVAREVLRQPPSPAALSPRTGAGASHASALNVLQDLGEPEDAMAIAAVLRDNSVSVEVLECAVDAASCCLERWTAPNEPLITALEELIFDSSADMELRTDAVNTLFGLDAPRVTAVLVRAARAAELPIQVEGAIGLTFHHLIDQHRELLREVVDSWPQDAGDRAQIVLNEMGR</sequence>
<name>A0ABS1NFA6_9ACTN</name>